<dbReference type="InterPro" id="IPR039448">
    <property type="entry name" value="Beta_helix"/>
</dbReference>
<accession>A0ABT8MDD8</accession>
<keyword evidence="4" id="KW-0812">Transmembrane</keyword>
<evidence type="ECO:0000259" key="5">
    <source>
        <dbReference type="PROSITE" id="PS50093"/>
    </source>
</evidence>
<evidence type="ECO:0000256" key="4">
    <source>
        <dbReference type="SAM" id="Phobius"/>
    </source>
</evidence>
<dbReference type="InterPro" id="IPR022441">
    <property type="entry name" value="Para_beta_helix_rpt-2"/>
</dbReference>
<keyword evidence="2" id="KW-0677">Repeat</keyword>
<dbReference type="Proteomes" id="UP001168338">
    <property type="component" value="Unassembled WGS sequence"/>
</dbReference>
<protein>
    <submittedName>
        <fullName evidence="6">PKD domain-containing protein</fullName>
    </submittedName>
</protein>
<gene>
    <name evidence="6" type="ORF">FGU65_13865</name>
</gene>
<dbReference type="PROSITE" id="PS50093">
    <property type="entry name" value="PKD"/>
    <property type="match status" value="1"/>
</dbReference>
<dbReference type="InterPro" id="IPR011050">
    <property type="entry name" value="Pectin_lyase_fold/virulence"/>
</dbReference>
<dbReference type="SMART" id="SM00089">
    <property type="entry name" value="PKD"/>
    <property type="match status" value="1"/>
</dbReference>
<dbReference type="SUPFAM" id="SSF49265">
    <property type="entry name" value="Fibronectin type III"/>
    <property type="match status" value="1"/>
</dbReference>
<evidence type="ECO:0000313" key="6">
    <source>
        <dbReference type="EMBL" id="MDN7025957.1"/>
    </source>
</evidence>
<dbReference type="SUPFAM" id="SSF49299">
    <property type="entry name" value="PKD domain"/>
    <property type="match status" value="1"/>
</dbReference>
<dbReference type="InterPro" id="IPR000601">
    <property type="entry name" value="PKD_dom"/>
</dbReference>
<dbReference type="Pfam" id="PF13229">
    <property type="entry name" value="Beta_helix"/>
    <property type="match status" value="3"/>
</dbReference>
<evidence type="ECO:0000256" key="3">
    <source>
        <dbReference type="ARBA" id="ARBA00022786"/>
    </source>
</evidence>
<dbReference type="Gene3D" id="2.60.40.10">
    <property type="entry name" value="Immunoglobulins"/>
    <property type="match status" value="2"/>
</dbReference>
<dbReference type="InterPro" id="IPR006626">
    <property type="entry name" value="PbH1"/>
</dbReference>
<organism evidence="6 7">
    <name type="scientific">Methanoculleus frigidifontis</name>
    <dbReference type="NCBI Taxonomy" id="2584085"/>
    <lineage>
        <taxon>Archaea</taxon>
        <taxon>Methanobacteriati</taxon>
        <taxon>Methanobacteriota</taxon>
        <taxon>Stenosarchaea group</taxon>
        <taxon>Methanomicrobia</taxon>
        <taxon>Methanomicrobiales</taxon>
        <taxon>Methanomicrobiaceae</taxon>
        <taxon>Methanoculleus</taxon>
    </lineage>
</organism>
<dbReference type="InterPro" id="IPR051550">
    <property type="entry name" value="SCF-Subunits/Alg-Epimerases"/>
</dbReference>
<dbReference type="SMART" id="SM00722">
    <property type="entry name" value="CASH"/>
    <property type="match status" value="4"/>
</dbReference>
<proteinExistence type="predicted"/>
<keyword evidence="4" id="KW-1133">Transmembrane helix</keyword>
<dbReference type="EMBL" id="VCYH01000012">
    <property type="protein sequence ID" value="MDN7025957.1"/>
    <property type="molecule type" value="Genomic_DNA"/>
</dbReference>
<dbReference type="InterPro" id="IPR036116">
    <property type="entry name" value="FN3_sf"/>
</dbReference>
<name>A0ABT8MDD8_9EURY</name>
<keyword evidence="3" id="KW-0833">Ubl conjugation pathway</keyword>
<dbReference type="PANTHER" id="PTHR22990:SF15">
    <property type="entry name" value="F-BOX ONLY PROTEIN 10"/>
    <property type="match status" value="1"/>
</dbReference>
<dbReference type="PANTHER" id="PTHR22990">
    <property type="entry name" value="F-BOX ONLY PROTEIN"/>
    <property type="match status" value="1"/>
</dbReference>
<dbReference type="SMART" id="SM00710">
    <property type="entry name" value="PbH1"/>
    <property type="match status" value="25"/>
</dbReference>
<feature type="transmembrane region" description="Helical" evidence="4">
    <location>
        <begin position="1944"/>
        <end position="1965"/>
    </location>
</feature>
<dbReference type="Gene3D" id="2.160.20.10">
    <property type="entry name" value="Single-stranded right-handed beta-helix, Pectin lyase-like"/>
    <property type="match status" value="5"/>
</dbReference>
<comment type="caution">
    <text evidence="6">The sequence shown here is derived from an EMBL/GenBank/DDBJ whole genome shotgun (WGS) entry which is preliminary data.</text>
</comment>
<keyword evidence="7" id="KW-1185">Reference proteome</keyword>
<sequence>MRITAFGGILMNEKYFRICGVLLLFCICGISSAGALSATYVGIDKVDLQWWEPYGYDFESYTVYRGDTAIATIYSKNDVRLRDDGLVPGQTYDYRVRTVTESGSDDQTCSVTVGKPRGTLTMGDDTWTRPFLTMDGNVDLNGHSLNISGCTIDAASERKISGSGELGISDADLTNITVSVTAPGALIENVRSDRPITVRGGTIAATNVAVPRDSNWVGGDLVLYLYGDGNTISSCNAEVRLQGDWGVIEDCIGEYTRIRATGNNLTIRNNTIRDVPGYGIYVSGNDLMIRYNDIRNATRWEKSYYVTEEGTGIRLYECYRNVDLFENTIAEAGDKAIHATGGYASVMEDWTVDYNTIRDCKYGIFAQLPSQRWTVGENTVTDCLYDGIYLQSTNWSKVSGNTLTGCRNGGIYFAGGDAEISENTVTLYDGEGISAGTQQGMGNLTVAGNIVTGLYTEDGCPEGIYFSGQDGMLRDNAVYDCKNGMYAGDRENQTILNNEVLDCWGEWGLYAYELYGGRIEGNTFENITGTSDGGAIYVHRTGNATVCDNRIEGGRRGINVVSADDGLVIRNNTVRNATSTCIRVNAAKNGDPYKKNRGPANVVIQENIAENGFYGFALSDVDGVTVAQNRVEGCSSGIMIERCNGTVVSENLCENVETGFRVYAASIYDSVISGNVFNVSETGIRINKGTKNTTVADNVISGYDICGIQVNDPEKNRVVSNTLTASSPGAWDIILSIPEGVLQETLLLEKNTLGKSHPTTVTITDPNEPIFIRGVENPPEPPSYPDYQTTKQEIGNWVEIYGELGKTDVQLNLTFHYTKENLGEVNASTLQIWKHNGTRWDAGSADGDSWNGTRWHDLDNREIGVEVEELCIFAPLGGQTVHNLRIPKDYSTIDEALRDYEFQDGDTITVDGGYSGTKENLAIFNEVTLKSASGLPADVVLTASDPYKPVVTVYSDDVEIDGFVLTGATGSQGLRVEGAETVKLKNSRVEGNYFGVTIRSEEDYFHEPSSHCTIQHCTVTGNEHGAVYINRSNDCNVFDCTLSGAVGIGIEDGTGNYLADNTLTDCADYGIVVDGGGKNRVTGNTLSGGTLGIYLFDSDENTVERNTVTATTDSGLLLEKAEENAVGENTVEGSPLGIVLKEADENTLTANRVDGGAGGSRLVGIVLEDSDENTVTRCSVKDLAAIGYAVTGLEVSGSSSGNTVDTCSFSGFEAARVDGADIGASGNLIRNSTFTDLRGGPAGVSGVIVRQNTAGTVLRKCTIDGLYAPENATGVSLTGATGTRIVDSAIGSVLPENTSSYVVFERSAYSNSVEATTLGPLAAITSLYAAGNVTASNATAVPPDGEDTMNIGHYLNLTSDGTGEVSVAFTYTDEDLDGRNPALLAVWRHDGSAWSKVPAPNGVNTAGRYVYAENITEFSIFAPIWSASGMPRANFTAEPTDGDAPLAVQFTDASRNAESWSWTFGDGAASTGQNPIHTYTAIGRFDVTLTVGNAIGTDTLTRTHYITVRDVPPEPPERAENFTLRDNGTSVTAVGGKQQVSFNATTGNGTVSGDEIVLTGGNMNVTIRTDGLTTAGNVSVGNVTGVLLESSPVSTDLGDLGNVSVNFNASMNGYNPDLGITTAIYDRPSDEAATSFTLAAADDGLSVTSTAYAVYFTKTNLTENDTIRDAVLRMTVAPDWVNANGGTDAIRIFRQGDDGDTEALATTYLGIDADGMMVFEAVSPRGFSAFAVIAAKAVVTPAPTPSPASGGGGSSVKPTTVVGSASLLTASWGGVLRPYLVSADEGFACLAIDTGVIALDVDGEPLPEVGIAVVSTLPSDPSYTFSGYAVDCTPDGSAFSPAIDLIFTFTTEEWAGLLATADGDAGRLVVQGYNATRGVWEDCPTSVDAAARTVTASISHFSTYALTCAAEATTPVTPEQTVTVPATAAPQTPPAGEGAETLSFLYIAVALVAVLVVAGVAFVLMGKRR</sequence>
<comment type="pathway">
    <text evidence="1">Protein modification; protein ubiquitination.</text>
</comment>
<evidence type="ECO:0000313" key="7">
    <source>
        <dbReference type="Proteomes" id="UP001168338"/>
    </source>
</evidence>
<feature type="domain" description="PKD" evidence="5">
    <location>
        <begin position="1459"/>
        <end position="1508"/>
    </location>
</feature>
<dbReference type="InterPro" id="IPR013783">
    <property type="entry name" value="Ig-like_fold"/>
</dbReference>
<dbReference type="InterPro" id="IPR006633">
    <property type="entry name" value="Carb-bd_sugar_hydrolysis-dom"/>
</dbReference>
<dbReference type="InterPro" id="IPR012334">
    <property type="entry name" value="Pectin_lyas_fold"/>
</dbReference>
<dbReference type="Pfam" id="PF18911">
    <property type="entry name" value="PKD_4"/>
    <property type="match status" value="1"/>
</dbReference>
<dbReference type="InterPro" id="IPR035986">
    <property type="entry name" value="PKD_dom_sf"/>
</dbReference>
<keyword evidence="4" id="KW-0472">Membrane</keyword>
<dbReference type="CDD" id="cd00146">
    <property type="entry name" value="PKD"/>
    <property type="match status" value="1"/>
</dbReference>
<evidence type="ECO:0000256" key="2">
    <source>
        <dbReference type="ARBA" id="ARBA00022737"/>
    </source>
</evidence>
<dbReference type="SUPFAM" id="SSF51126">
    <property type="entry name" value="Pectin lyase-like"/>
    <property type="match status" value="4"/>
</dbReference>
<evidence type="ECO:0000256" key="1">
    <source>
        <dbReference type="ARBA" id="ARBA00004906"/>
    </source>
</evidence>
<dbReference type="InterPro" id="IPR022409">
    <property type="entry name" value="PKD/Chitinase_dom"/>
</dbReference>
<dbReference type="NCBIfam" id="TIGR03804">
    <property type="entry name" value="para_beta_helix"/>
    <property type="match status" value="4"/>
</dbReference>
<reference evidence="6" key="1">
    <citation type="submission" date="2019-05" db="EMBL/GenBank/DDBJ databases">
        <title>Methanoculleus sp. FWC-SCC1, a methanogenic archaeon isolated from deep marine cold seep.</title>
        <authorList>
            <person name="Chen Y.-W."/>
            <person name="Chen S.-C."/>
            <person name="Teng N.-H."/>
            <person name="Lai M.-C."/>
        </authorList>
    </citation>
    <scope>NUCLEOTIDE SEQUENCE</scope>
    <source>
        <strain evidence="6">FWC-SCC1</strain>
    </source>
</reference>